<dbReference type="InterPro" id="IPR005018">
    <property type="entry name" value="DOMON_domain"/>
</dbReference>
<evidence type="ECO:0000259" key="9">
    <source>
        <dbReference type="SMART" id="SM00664"/>
    </source>
</evidence>
<keyword evidence="8" id="KW-0732">Signal</keyword>
<keyword evidence="4" id="KW-0249">Electron transport</keyword>
<comment type="caution">
    <text evidence="11">The sequence shown here is derived from an EMBL/GenBank/DDBJ whole genome shotgun (WGS) entry which is preliminary data.</text>
</comment>
<keyword evidence="5 7" id="KW-1133">Transmembrane helix</keyword>
<keyword evidence="6 7" id="KW-0472">Membrane</keyword>
<dbReference type="InterPro" id="IPR015920">
    <property type="entry name" value="Cellobiose_DH-like_cyt"/>
</dbReference>
<keyword evidence="2" id="KW-0813">Transport</keyword>
<feature type="domain" description="DOMON" evidence="9">
    <location>
        <begin position="63"/>
        <end position="155"/>
    </location>
</feature>
<feature type="transmembrane region" description="Helical" evidence="7">
    <location>
        <begin position="347"/>
        <end position="367"/>
    </location>
</feature>
<dbReference type="SMART" id="SM00664">
    <property type="entry name" value="DoH"/>
    <property type="match status" value="1"/>
</dbReference>
<dbReference type="PANTHER" id="PTHR47797:SF1">
    <property type="entry name" value="CYTOCHROME B561 DOMAIN-CONTAINING PROTEIN-RELATED"/>
    <property type="match status" value="1"/>
</dbReference>
<feature type="transmembrane region" description="Helical" evidence="7">
    <location>
        <begin position="239"/>
        <end position="262"/>
    </location>
</feature>
<dbReference type="Gene3D" id="1.20.120.1770">
    <property type="match status" value="1"/>
</dbReference>
<comment type="subcellular location">
    <subcellularLocation>
        <location evidence="1">Membrane</location>
    </subcellularLocation>
</comment>
<name>A0A093XMU2_TALMA</name>
<dbReference type="InterPro" id="IPR006593">
    <property type="entry name" value="Cyt_b561/ferric_Rdtase_TM"/>
</dbReference>
<sequence length="414" mass="43558">MWSAHTFSFCFLVVSSRALAQFQTFSPPGQSDVTYSINVPEHTSTTGSGPIFLQIKSTVAVEWVAFGEGTRMQGSNIFVVYGNGNGNATVSPRLGGPHVEPLYNPQAQVSLLDGSGVSDNGSITANIRCDSCITWSGGGHEDVTSASASWVWAIKYGKLIQSDSVSATIRQHDVAGLASVNLKAATGGNLDNPFLASASPTSSTASTSSFSPSSSSSSSSTQPVVVTTVGSQSTDRERIAHAVVMITVMVVLFPSFALGIHLFPSSHTVVLHAWLQLSTLALAIIGFALGISLSVDLYPVTGSSYHQIIGIIVISSLILFQPAMGLLQHRYWRKSGQKGTFAYLHRWLGRTMIALGIVNAGLGFWFTGIGSSMAPNGAVVAYGVVAGVVGIGYVLMLAFLARRARHARPTNVAS</sequence>
<evidence type="ECO:0000313" key="11">
    <source>
        <dbReference type="EMBL" id="KFX46533.1"/>
    </source>
</evidence>
<feature type="transmembrane region" description="Helical" evidence="7">
    <location>
        <begin position="305"/>
        <end position="327"/>
    </location>
</feature>
<organism evidence="11">
    <name type="scientific">Talaromyces marneffei PM1</name>
    <dbReference type="NCBI Taxonomy" id="1077442"/>
    <lineage>
        <taxon>Eukaryota</taxon>
        <taxon>Fungi</taxon>
        <taxon>Dikarya</taxon>
        <taxon>Ascomycota</taxon>
        <taxon>Pezizomycotina</taxon>
        <taxon>Eurotiomycetes</taxon>
        <taxon>Eurotiomycetidae</taxon>
        <taxon>Eurotiales</taxon>
        <taxon>Trichocomaceae</taxon>
        <taxon>Talaromyces</taxon>
        <taxon>Talaromyces sect. Talaromyces</taxon>
    </lineage>
</organism>
<evidence type="ECO:0000256" key="7">
    <source>
        <dbReference type="SAM" id="Phobius"/>
    </source>
</evidence>
<evidence type="ECO:0000256" key="8">
    <source>
        <dbReference type="SAM" id="SignalP"/>
    </source>
</evidence>
<feature type="transmembrane region" description="Helical" evidence="7">
    <location>
        <begin position="379"/>
        <end position="401"/>
    </location>
</feature>
<feature type="transmembrane region" description="Helical" evidence="7">
    <location>
        <begin position="274"/>
        <end position="293"/>
    </location>
</feature>
<accession>A0A093XMU2</accession>
<evidence type="ECO:0000256" key="6">
    <source>
        <dbReference type="ARBA" id="ARBA00023136"/>
    </source>
</evidence>
<dbReference type="SUPFAM" id="SSF49344">
    <property type="entry name" value="CBD9-like"/>
    <property type="match status" value="1"/>
</dbReference>
<dbReference type="CDD" id="cd09630">
    <property type="entry name" value="CDH_like_cytochrome"/>
    <property type="match status" value="1"/>
</dbReference>
<evidence type="ECO:0000256" key="4">
    <source>
        <dbReference type="ARBA" id="ARBA00022982"/>
    </source>
</evidence>
<dbReference type="SMART" id="SM00665">
    <property type="entry name" value="B561"/>
    <property type="match status" value="1"/>
</dbReference>
<dbReference type="PANTHER" id="PTHR47797">
    <property type="entry name" value="DEHYDROGENASE, PUTATIVE (AFU_ORTHOLOGUE AFUA_8G05805)-RELATED"/>
    <property type="match status" value="1"/>
</dbReference>
<feature type="domain" description="Cytochrome b561" evidence="10">
    <location>
        <begin position="240"/>
        <end position="364"/>
    </location>
</feature>
<feature type="chain" id="PRO_5001889892" evidence="8">
    <location>
        <begin position="21"/>
        <end position="414"/>
    </location>
</feature>
<reference evidence="11" key="1">
    <citation type="journal article" date="2014" name="PLoS Genet.">
        <title>Signature Gene Expression Reveals Novel Clues to the Molecular Mechanisms of Dimorphic Transition in Penicillium marneffei.</title>
        <authorList>
            <person name="Yang E."/>
            <person name="Wang G."/>
            <person name="Cai J."/>
            <person name="Woo P.C."/>
            <person name="Lau S.K."/>
            <person name="Yuen K.-Y."/>
            <person name="Chow W.-N."/>
            <person name="Lin X."/>
        </authorList>
    </citation>
    <scope>NUCLEOTIDE SEQUENCE [LARGE SCALE GENOMIC DNA]</scope>
    <source>
        <strain evidence="11">PM1</strain>
    </source>
</reference>
<evidence type="ECO:0000256" key="2">
    <source>
        <dbReference type="ARBA" id="ARBA00022448"/>
    </source>
</evidence>
<keyword evidence="3 7" id="KW-0812">Transmembrane</keyword>
<dbReference type="GO" id="GO:0016020">
    <property type="term" value="C:membrane"/>
    <property type="evidence" value="ECO:0007669"/>
    <property type="project" value="UniProtKB-SubCell"/>
</dbReference>
<gene>
    <name evidence="11" type="ORF">GQ26_0180400</name>
</gene>
<feature type="signal peptide" evidence="8">
    <location>
        <begin position="1"/>
        <end position="20"/>
    </location>
</feature>
<dbReference type="HOGENOM" id="CLU_031471_1_0_1"/>
<dbReference type="AlphaFoldDB" id="A0A093XMU2"/>
<protein>
    <submittedName>
        <fullName evidence="11">Cellobiose dehydrogenase</fullName>
    </submittedName>
</protein>
<evidence type="ECO:0000256" key="5">
    <source>
        <dbReference type="ARBA" id="ARBA00022989"/>
    </source>
</evidence>
<dbReference type="eggNOG" id="ENOG502QWMM">
    <property type="taxonomic scope" value="Eukaryota"/>
</dbReference>
<dbReference type="CDD" id="cd08760">
    <property type="entry name" value="Cyt_b561_FRRS1_like"/>
    <property type="match status" value="1"/>
</dbReference>
<dbReference type="Pfam" id="PF16010">
    <property type="entry name" value="CDH-cyt"/>
    <property type="match status" value="1"/>
</dbReference>
<evidence type="ECO:0000256" key="3">
    <source>
        <dbReference type="ARBA" id="ARBA00022692"/>
    </source>
</evidence>
<evidence type="ECO:0000256" key="1">
    <source>
        <dbReference type="ARBA" id="ARBA00004370"/>
    </source>
</evidence>
<dbReference type="EMBL" id="JPOX01000018">
    <property type="protein sequence ID" value="KFX46533.1"/>
    <property type="molecule type" value="Genomic_DNA"/>
</dbReference>
<dbReference type="Gene3D" id="2.60.40.1210">
    <property type="entry name" value="Cellobiose dehydrogenase, cytochrome domain"/>
    <property type="match status" value="1"/>
</dbReference>
<proteinExistence type="predicted"/>
<evidence type="ECO:0000259" key="10">
    <source>
        <dbReference type="SMART" id="SM00665"/>
    </source>
</evidence>